<name>A0A845M9V4_9RHOB</name>
<gene>
    <name evidence="1" type="ORF">GQE99_16510</name>
</gene>
<dbReference type="AlphaFoldDB" id="A0A845M9V4"/>
<dbReference type="RefSeq" id="WP_161352730.1">
    <property type="nucleotide sequence ID" value="NZ_WTUX01000019.1"/>
</dbReference>
<protein>
    <submittedName>
        <fullName evidence="1">Uncharacterized protein</fullName>
    </submittedName>
</protein>
<proteinExistence type="predicted"/>
<organism evidence="1 2">
    <name type="scientific">Maritimibacter harenae</name>
    <dbReference type="NCBI Taxonomy" id="2606218"/>
    <lineage>
        <taxon>Bacteria</taxon>
        <taxon>Pseudomonadati</taxon>
        <taxon>Pseudomonadota</taxon>
        <taxon>Alphaproteobacteria</taxon>
        <taxon>Rhodobacterales</taxon>
        <taxon>Roseobacteraceae</taxon>
        <taxon>Maritimibacter</taxon>
    </lineage>
</organism>
<dbReference type="EMBL" id="WTUX01000019">
    <property type="protein sequence ID" value="MZR14623.1"/>
    <property type="molecule type" value="Genomic_DNA"/>
</dbReference>
<accession>A0A845M9V4</accession>
<sequence length="54" mass="5986">MRHAQDQGRAPARDDMASAGRSDLIDLLSEAGLGQGYGVEWMLDRITEPREDAR</sequence>
<evidence type="ECO:0000313" key="1">
    <source>
        <dbReference type="EMBL" id="MZR14623.1"/>
    </source>
</evidence>
<keyword evidence="2" id="KW-1185">Reference proteome</keyword>
<dbReference type="Proteomes" id="UP000467322">
    <property type="component" value="Unassembled WGS sequence"/>
</dbReference>
<evidence type="ECO:0000313" key="2">
    <source>
        <dbReference type="Proteomes" id="UP000467322"/>
    </source>
</evidence>
<reference evidence="1 2" key="1">
    <citation type="submission" date="2019-12" db="EMBL/GenBank/DDBJ databases">
        <title>Maritimibacter sp. nov. sp. isolated from sea sand.</title>
        <authorList>
            <person name="Kim J."/>
            <person name="Jeong S.E."/>
            <person name="Jung H.S."/>
            <person name="Jeon C.O."/>
        </authorList>
    </citation>
    <scope>NUCLEOTIDE SEQUENCE [LARGE SCALE GENOMIC DNA]</scope>
    <source>
        <strain evidence="1 2">DP07</strain>
    </source>
</reference>
<comment type="caution">
    <text evidence="1">The sequence shown here is derived from an EMBL/GenBank/DDBJ whole genome shotgun (WGS) entry which is preliminary data.</text>
</comment>